<gene>
    <name evidence="2" type="ORF">SAMN04488514_105177</name>
</gene>
<proteinExistence type="predicted"/>
<dbReference type="Proteomes" id="UP000199440">
    <property type="component" value="Unassembled WGS sequence"/>
</dbReference>
<dbReference type="AlphaFoldDB" id="A0A1G9QRQ2"/>
<feature type="transmembrane region" description="Helical" evidence="1">
    <location>
        <begin position="36"/>
        <end position="56"/>
    </location>
</feature>
<keyword evidence="3" id="KW-1185">Reference proteome</keyword>
<protein>
    <recommendedName>
        <fullName evidence="4">YhhN-like protein</fullName>
    </recommendedName>
</protein>
<accession>A0A1G9QRQ2</accession>
<feature type="transmembrane region" description="Helical" evidence="1">
    <location>
        <begin position="91"/>
        <end position="109"/>
    </location>
</feature>
<evidence type="ECO:0000313" key="3">
    <source>
        <dbReference type="Proteomes" id="UP000199440"/>
    </source>
</evidence>
<feature type="transmembrane region" description="Helical" evidence="1">
    <location>
        <begin position="183"/>
        <end position="204"/>
    </location>
</feature>
<feature type="transmembrane region" description="Helical" evidence="1">
    <location>
        <begin position="6"/>
        <end position="24"/>
    </location>
</feature>
<evidence type="ECO:0008006" key="4">
    <source>
        <dbReference type="Google" id="ProtNLM"/>
    </source>
</evidence>
<sequence>MSINHLFLITFLELVTAMIATVLFKKYVASKEKYFLYFLWFTLIFEIIGAIMRYVFEWKTIGYYNFYILISFLFYYYWYYTIIQNKSIKNIILIFSVLFLGVALYNLFFQSWFEYHQYTFVVGALLTLICTIFHFWQLLHSDEILEVKYKLSFWISTGLLLFNIGMVPFMLLSHHLNLKGDSYYLILITLNVILYGCYIIGFLWTKEKYNRF</sequence>
<feature type="transmembrane region" description="Helical" evidence="1">
    <location>
        <begin position="62"/>
        <end position="79"/>
    </location>
</feature>
<name>A0A1G9QRQ2_9FLAO</name>
<feature type="transmembrane region" description="Helical" evidence="1">
    <location>
        <begin position="115"/>
        <end position="139"/>
    </location>
</feature>
<keyword evidence="1" id="KW-1133">Transmembrane helix</keyword>
<evidence type="ECO:0000256" key="1">
    <source>
        <dbReference type="SAM" id="Phobius"/>
    </source>
</evidence>
<reference evidence="2 3" key="1">
    <citation type="submission" date="2016-10" db="EMBL/GenBank/DDBJ databases">
        <authorList>
            <person name="de Groot N.N."/>
        </authorList>
    </citation>
    <scope>NUCLEOTIDE SEQUENCE [LARGE SCALE GENOMIC DNA]</scope>
    <source>
        <strain evidence="2 3">DSM 19886</strain>
    </source>
</reference>
<keyword evidence="1" id="KW-0472">Membrane</keyword>
<keyword evidence="1" id="KW-0812">Transmembrane</keyword>
<organism evidence="2 3">
    <name type="scientific">Kriegella aquimaris</name>
    <dbReference type="NCBI Taxonomy" id="192904"/>
    <lineage>
        <taxon>Bacteria</taxon>
        <taxon>Pseudomonadati</taxon>
        <taxon>Bacteroidota</taxon>
        <taxon>Flavobacteriia</taxon>
        <taxon>Flavobacteriales</taxon>
        <taxon>Flavobacteriaceae</taxon>
        <taxon>Kriegella</taxon>
    </lineage>
</organism>
<feature type="transmembrane region" description="Helical" evidence="1">
    <location>
        <begin position="151"/>
        <end position="171"/>
    </location>
</feature>
<dbReference type="STRING" id="192904.SAMN04488514_105177"/>
<evidence type="ECO:0000313" key="2">
    <source>
        <dbReference type="EMBL" id="SDM13709.1"/>
    </source>
</evidence>
<dbReference type="EMBL" id="FNGV01000005">
    <property type="protein sequence ID" value="SDM13709.1"/>
    <property type="molecule type" value="Genomic_DNA"/>
</dbReference>